<proteinExistence type="predicted"/>
<reference evidence="3" key="1">
    <citation type="journal article" date="2014" name="Front. Microbiol.">
        <title>High frequency of phylogenetically diverse reductive dehalogenase-homologous genes in deep subseafloor sedimentary metagenomes.</title>
        <authorList>
            <person name="Kawai M."/>
            <person name="Futagami T."/>
            <person name="Toyoda A."/>
            <person name="Takaki Y."/>
            <person name="Nishi S."/>
            <person name="Hori S."/>
            <person name="Arai W."/>
            <person name="Tsubouchi T."/>
            <person name="Morono Y."/>
            <person name="Uchiyama I."/>
            <person name="Ito T."/>
            <person name="Fujiyama A."/>
            <person name="Inagaki F."/>
            <person name="Takami H."/>
        </authorList>
    </citation>
    <scope>NUCLEOTIDE SEQUENCE</scope>
    <source>
        <strain evidence="3">Expedition CK06-06</strain>
    </source>
</reference>
<name>X1GS48_9ZZZZ</name>
<organism evidence="3">
    <name type="scientific">marine sediment metagenome</name>
    <dbReference type="NCBI Taxonomy" id="412755"/>
    <lineage>
        <taxon>unclassified sequences</taxon>
        <taxon>metagenomes</taxon>
        <taxon>ecological metagenomes</taxon>
    </lineage>
</organism>
<protein>
    <recommendedName>
        <fullName evidence="2">DUF2341 domain-containing protein</fullName>
    </recommendedName>
</protein>
<comment type="caution">
    <text evidence="3">The sequence shown here is derived from an EMBL/GenBank/DDBJ whole genome shotgun (WGS) entry which is preliminary data.</text>
</comment>
<dbReference type="EMBL" id="BARU01022724">
    <property type="protein sequence ID" value="GAH59962.1"/>
    <property type="molecule type" value="Genomic_DNA"/>
</dbReference>
<evidence type="ECO:0000313" key="3">
    <source>
        <dbReference type="EMBL" id="GAH59962.1"/>
    </source>
</evidence>
<dbReference type="InterPro" id="IPR018765">
    <property type="entry name" value="DUF2341"/>
</dbReference>
<accession>X1GS48</accession>
<gene>
    <name evidence="3" type="ORF">S03H2_36971</name>
</gene>
<evidence type="ECO:0000259" key="2">
    <source>
        <dbReference type="Pfam" id="PF10102"/>
    </source>
</evidence>
<dbReference type="Pfam" id="PF10102">
    <property type="entry name" value="DUF2341"/>
    <property type="match status" value="1"/>
</dbReference>
<feature type="non-terminal residue" evidence="3">
    <location>
        <position position="1"/>
    </location>
</feature>
<dbReference type="AlphaFoldDB" id="X1GS48"/>
<feature type="region of interest" description="Disordered" evidence="1">
    <location>
        <begin position="259"/>
        <end position="279"/>
    </location>
</feature>
<sequence>TDGTEVDAHADSGYNTYSQTWTKNPADGEAWEWADIDTLEIGIGVEKKDAGSPICTQVYVEIDYTPPPPVALPGWPYRNQITLNGAANAGTYYQVRLKVGESAGTPGADFHMGGFCADFPNDIRFTSSDGNTELFHWLEGLSGSAPNRLAIFWVLVSEHLSTNKDIYVYCGKPGQPSASNASYTFRFYEDIDTFSVTSRVSKTSLITGARSYGMPYLCDILNGTWAMVYRDSAAMPDGDPDSRTRIRFSEDEGVSWTADDTFTDGNPVVGFPINPPDAN</sequence>
<feature type="domain" description="DUF2341" evidence="2">
    <location>
        <begin position="121"/>
        <end position="193"/>
    </location>
</feature>
<evidence type="ECO:0000256" key="1">
    <source>
        <dbReference type="SAM" id="MobiDB-lite"/>
    </source>
</evidence>
<feature type="non-terminal residue" evidence="3">
    <location>
        <position position="279"/>
    </location>
</feature>